<dbReference type="OrthoDB" id="9808602at2"/>
<accession>A0A0M3DHJ7</accession>
<dbReference type="Proteomes" id="UP000034407">
    <property type="component" value="Unassembled WGS sequence"/>
</dbReference>
<dbReference type="GO" id="GO:0016780">
    <property type="term" value="F:phosphotransferase activity, for other substituted phosphate groups"/>
    <property type="evidence" value="ECO:0007669"/>
    <property type="project" value="TreeGrafter"/>
</dbReference>
<dbReference type="EMBL" id="LBBT01000147">
    <property type="protein sequence ID" value="KKY01798.1"/>
    <property type="molecule type" value="Genomic_DNA"/>
</dbReference>
<reference evidence="3 4" key="1">
    <citation type="submission" date="2015-04" db="EMBL/GenBank/DDBJ databases">
        <title>Microcin producing Clostridium sp. JC272T.</title>
        <authorList>
            <person name="Jyothsna T."/>
            <person name="Sasikala C."/>
            <person name="Ramana C."/>
        </authorList>
    </citation>
    <scope>NUCLEOTIDE SEQUENCE [LARGE SCALE GENOMIC DNA]</scope>
    <source>
        <strain evidence="3 4">JC272</strain>
    </source>
</reference>
<feature type="domain" description="Bacterial sugar transferase" evidence="2">
    <location>
        <begin position="4"/>
        <end position="185"/>
    </location>
</feature>
<gene>
    <name evidence="3" type="ORF">VN21_07060</name>
</gene>
<organism evidence="3 4">
    <name type="scientific">Paraclostridium benzoelyticum</name>
    <dbReference type="NCBI Taxonomy" id="1629550"/>
    <lineage>
        <taxon>Bacteria</taxon>
        <taxon>Bacillati</taxon>
        <taxon>Bacillota</taxon>
        <taxon>Clostridia</taxon>
        <taxon>Peptostreptococcales</taxon>
        <taxon>Peptostreptococcaceae</taxon>
        <taxon>Paraclostridium</taxon>
    </lineage>
</organism>
<evidence type="ECO:0000313" key="4">
    <source>
        <dbReference type="Proteomes" id="UP000034407"/>
    </source>
</evidence>
<dbReference type="PANTHER" id="PTHR30576">
    <property type="entry name" value="COLANIC BIOSYNTHESIS UDP-GLUCOSE LIPID CARRIER TRANSFERASE"/>
    <property type="match status" value="1"/>
</dbReference>
<dbReference type="AlphaFoldDB" id="A0A0M3DHJ7"/>
<evidence type="ECO:0000259" key="2">
    <source>
        <dbReference type="Pfam" id="PF02397"/>
    </source>
</evidence>
<comment type="caution">
    <text evidence="3">The sequence shown here is derived from an EMBL/GenBank/DDBJ whole genome shotgun (WGS) entry which is preliminary data.</text>
</comment>
<dbReference type="RefSeq" id="WP_046822633.1">
    <property type="nucleotide sequence ID" value="NZ_LBBT01000147.1"/>
</dbReference>
<evidence type="ECO:0000256" key="1">
    <source>
        <dbReference type="ARBA" id="ARBA00006464"/>
    </source>
</evidence>
<sequence length="204" mass="23452">MFIKNVLDKVFGLILLILLAPILLIIAFAIKLDSRGPIIFKQKRLGKNGNIFEIYKFRTMYVNAPDIRNEDGSTFNSDNDPRVTRVGNVLRKTSLDELTQIFNILKGEMSFIGPRPDLPDHYELYTDFDKRKLLVKPGVTGYAQCNGRNNIEWKNRIEMDIFYIENYSILLDVQILIKTALSVLKSEGVNKSVEHEEVEEAKNI</sequence>
<dbReference type="Pfam" id="PF02397">
    <property type="entry name" value="Bac_transf"/>
    <property type="match status" value="1"/>
</dbReference>
<name>A0A0M3DHJ7_9FIRM</name>
<evidence type="ECO:0000313" key="3">
    <source>
        <dbReference type="EMBL" id="KKY01798.1"/>
    </source>
</evidence>
<protein>
    <recommendedName>
        <fullName evidence="2">Bacterial sugar transferase domain-containing protein</fullName>
    </recommendedName>
</protein>
<dbReference type="InterPro" id="IPR003362">
    <property type="entry name" value="Bact_transf"/>
</dbReference>
<comment type="similarity">
    <text evidence="1">Belongs to the bacterial sugar transferase family.</text>
</comment>
<proteinExistence type="inferred from homology"/>
<keyword evidence="4" id="KW-1185">Reference proteome</keyword>
<dbReference type="PATRIC" id="fig|1629550.3.peg.858"/>
<dbReference type="PANTHER" id="PTHR30576:SF10">
    <property type="entry name" value="SLL5057 PROTEIN"/>
    <property type="match status" value="1"/>
</dbReference>